<dbReference type="EMBL" id="UFAJ01000024">
    <property type="protein sequence ID" value="SSD58562.1"/>
    <property type="molecule type" value="Genomic_DNA"/>
</dbReference>
<organism evidence="1 2">
    <name type="scientific">Saccharomycodes ludwigii</name>
    <dbReference type="NCBI Taxonomy" id="36035"/>
    <lineage>
        <taxon>Eukaryota</taxon>
        <taxon>Fungi</taxon>
        <taxon>Dikarya</taxon>
        <taxon>Ascomycota</taxon>
        <taxon>Saccharomycotina</taxon>
        <taxon>Saccharomycetes</taxon>
        <taxon>Saccharomycodales</taxon>
        <taxon>Saccharomycodaceae</taxon>
        <taxon>Saccharomycodes</taxon>
    </lineage>
</organism>
<evidence type="ECO:0000313" key="2">
    <source>
        <dbReference type="Proteomes" id="UP000262825"/>
    </source>
</evidence>
<dbReference type="VEuPathDB" id="FungiDB:SCODWIG_00323"/>
<accession>A0A376B1P9</accession>
<name>A0A376B1P9_9ASCO</name>
<keyword evidence="2" id="KW-1185">Reference proteome</keyword>
<sequence>MFVPTVSFIARKSLLKQQKPLFHTIILAKKLCYPAPIYTVAKSSTNRFYATSPSTFNSKESAELEKVQELMDKIYSNPSVLEKLNEISAIMVEKKYINPDSGSMSPWSMIKVIMDKQVKGAMVELREEMQKCGINIGQDQIGALMSVLGMNGKNTSNNKE</sequence>
<reference evidence="2" key="1">
    <citation type="submission" date="2018-06" db="EMBL/GenBank/DDBJ databases">
        <authorList>
            <person name="Guldener U."/>
        </authorList>
    </citation>
    <scope>NUCLEOTIDE SEQUENCE [LARGE SCALE GENOMIC DNA]</scope>
    <source>
        <strain evidence="2">UTAD17</strain>
    </source>
</reference>
<gene>
    <name evidence="1" type="ORF">SCODWIG_00323</name>
</gene>
<proteinExistence type="predicted"/>
<dbReference type="Proteomes" id="UP000262825">
    <property type="component" value="Unassembled WGS sequence"/>
</dbReference>
<protein>
    <submittedName>
        <fullName evidence="1">Uncharacterized protein</fullName>
    </submittedName>
</protein>
<dbReference type="AlphaFoldDB" id="A0A376B1P9"/>
<evidence type="ECO:0000313" key="1">
    <source>
        <dbReference type="EMBL" id="SSD58562.1"/>
    </source>
</evidence>